<protein>
    <submittedName>
        <fullName evidence="4">Uncharacterized protein</fullName>
    </submittedName>
</protein>
<dbReference type="AlphaFoldDB" id="A0A2T3B1D6"/>
<dbReference type="PROSITE" id="PS50088">
    <property type="entry name" value="ANK_REPEAT"/>
    <property type="match status" value="2"/>
</dbReference>
<organism evidence="4 5">
    <name type="scientific">Amorphotheca resinae ATCC 22711</name>
    <dbReference type="NCBI Taxonomy" id="857342"/>
    <lineage>
        <taxon>Eukaryota</taxon>
        <taxon>Fungi</taxon>
        <taxon>Dikarya</taxon>
        <taxon>Ascomycota</taxon>
        <taxon>Pezizomycotina</taxon>
        <taxon>Leotiomycetes</taxon>
        <taxon>Helotiales</taxon>
        <taxon>Amorphothecaceae</taxon>
        <taxon>Amorphotheca</taxon>
    </lineage>
</organism>
<dbReference type="GeneID" id="36575606"/>
<dbReference type="EMBL" id="KZ679011">
    <property type="protein sequence ID" value="PSS18372.1"/>
    <property type="molecule type" value="Genomic_DNA"/>
</dbReference>
<dbReference type="STRING" id="857342.A0A2T3B1D6"/>
<dbReference type="InterPro" id="IPR050663">
    <property type="entry name" value="Ankyrin-SOCS_Box"/>
</dbReference>
<sequence>MAATEEPAPAVRESPWDERPPLVRALANNDKDDISSLLDSGEDINFMWTAQLPFKTRRSIEGISMCRYPIDFAAAASSLEIVQFLVDRGARLDISNALHAAAAAVGCSEEDQSERVKVIEFLLTQGMDINKLEFAGEEDFANQYWGRPYGTPLHYAASWGWPKIVECLLDNGADRDVHAVSYKSKVDYGTALDWQKSNDPDEGMYNRRVLVLLGGNEDKL</sequence>
<dbReference type="SMART" id="SM00248">
    <property type="entry name" value="ANK"/>
    <property type="match status" value="4"/>
</dbReference>
<dbReference type="InterPro" id="IPR036770">
    <property type="entry name" value="Ankyrin_rpt-contain_sf"/>
</dbReference>
<dbReference type="Gene3D" id="1.25.40.20">
    <property type="entry name" value="Ankyrin repeat-containing domain"/>
    <property type="match status" value="1"/>
</dbReference>
<dbReference type="OrthoDB" id="194358at2759"/>
<dbReference type="RefSeq" id="XP_024720724.1">
    <property type="nucleotide sequence ID" value="XM_024867525.1"/>
</dbReference>
<dbReference type="PROSITE" id="PS50297">
    <property type="entry name" value="ANK_REP_REGION"/>
    <property type="match status" value="1"/>
</dbReference>
<keyword evidence="1" id="KW-0677">Repeat</keyword>
<dbReference type="Pfam" id="PF00023">
    <property type="entry name" value="Ank"/>
    <property type="match status" value="1"/>
</dbReference>
<dbReference type="GO" id="GO:0000976">
    <property type="term" value="F:transcription cis-regulatory region binding"/>
    <property type="evidence" value="ECO:0007669"/>
    <property type="project" value="TreeGrafter"/>
</dbReference>
<evidence type="ECO:0000256" key="3">
    <source>
        <dbReference type="PROSITE-ProRule" id="PRU00023"/>
    </source>
</evidence>
<dbReference type="SUPFAM" id="SSF48403">
    <property type="entry name" value="Ankyrin repeat"/>
    <property type="match status" value="1"/>
</dbReference>
<keyword evidence="2 3" id="KW-0040">ANK repeat</keyword>
<dbReference type="InterPro" id="IPR002110">
    <property type="entry name" value="Ankyrin_rpt"/>
</dbReference>
<dbReference type="GO" id="GO:0045944">
    <property type="term" value="P:positive regulation of transcription by RNA polymerase II"/>
    <property type="evidence" value="ECO:0007669"/>
    <property type="project" value="TreeGrafter"/>
</dbReference>
<dbReference type="InParanoid" id="A0A2T3B1D6"/>
<dbReference type="PANTHER" id="PTHR24193">
    <property type="entry name" value="ANKYRIN REPEAT PROTEIN"/>
    <property type="match status" value="1"/>
</dbReference>
<gene>
    <name evidence="4" type="ORF">M430DRAFT_42058</name>
</gene>
<dbReference type="GO" id="GO:0005634">
    <property type="term" value="C:nucleus"/>
    <property type="evidence" value="ECO:0007669"/>
    <property type="project" value="TreeGrafter"/>
</dbReference>
<keyword evidence="5" id="KW-1185">Reference proteome</keyword>
<accession>A0A2T3B1D6</accession>
<reference evidence="4 5" key="1">
    <citation type="journal article" date="2018" name="New Phytol.">
        <title>Comparative genomics and transcriptomics depict ericoid mycorrhizal fungi as versatile saprotrophs and plant mutualists.</title>
        <authorList>
            <person name="Martino E."/>
            <person name="Morin E."/>
            <person name="Grelet G.A."/>
            <person name="Kuo A."/>
            <person name="Kohler A."/>
            <person name="Daghino S."/>
            <person name="Barry K.W."/>
            <person name="Cichocki N."/>
            <person name="Clum A."/>
            <person name="Dockter R.B."/>
            <person name="Hainaut M."/>
            <person name="Kuo R.C."/>
            <person name="LaButti K."/>
            <person name="Lindahl B.D."/>
            <person name="Lindquist E.A."/>
            <person name="Lipzen A."/>
            <person name="Khouja H.R."/>
            <person name="Magnuson J."/>
            <person name="Murat C."/>
            <person name="Ohm R.A."/>
            <person name="Singer S.W."/>
            <person name="Spatafora J.W."/>
            <person name="Wang M."/>
            <person name="Veneault-Fourrey C."/>
            <person name="Henrissat B."/>
            <person name="Grigoriev I.V."/>
            <person name="Martin F.M."/>
            <person name="Perotto S."/>
        </authorList>
    </citation>
    <scope>NUCLEOTIDE SEQUENCE [LARGE SCALE GENOMIC DNA]</scope>
    <source>
        <strain evidence="4 5">ATCC 22711</strain>
    </source>
</reference>
<evidence type="ECO:0000313" key="5">
    <source>
        <dbReference type="Proteomes" id="UP000241818"/>
    </source>
</evidence>
<name>A0A2T3B1D6_AMORE</name>
<evidence type="ECO:0000256" key="2">
    <source>
        <dbReference type="ARBA" id="ARBA00023043"/>
    </source>
</evidence>
<feature type="repeat" description="ANK" evidence="3">
    <location>
        <begin position="65"/>
        <end position="97"/>
    </location>
</feature>
<dbReference type="Proteomes" id="UP000241818">
    <property type="component" value="Unassembled WGS sequence"/>
</dbReference>
<evidence type="ECO:0000256" key="1">
    <source>
        <dbReference type="ARBA" id="ARBA00022737"/>
    </source>
</evidence>
<feature type="repeat" description="ANK" evidence="3">
    <location>
        <begin position="151"/>
        <end position="180"/>
    </location>
</feature>
<proteinExistence type="predicted"/>
<evidence type="ECO:0000313" key="4">
    <source>
        <dbReference type="EMBL" id="PSS18372.1"/>
    </source>
</evidence>
<dbReference type="PANTHER" id="PTHR24193:SF121">
    <property type="entry name" value="ADA2A-CONTAINING COMPLEX COMPONENT 3, ISOFORM D"/>
    <property type="match status" value="1"/>
</dbReference>